<protein>
    <submittedName>
        <fullName evidence="1">Uncharacterized protein</fullName>
    </submittedName>
</protein>
<dbReference type="EMBL" id="CM037620">
    <property type="protein sequence ID" value="KAH7994309.1"/>
    <property type="molecule type" value="Genomic_DNA"/>
</dbReference>
<accession>A0ACB8ENG9</accession>
<name>A0ACB8ENG9_9SAUR</name>
<evidence type="ECO:0000313" key="2">
    <source>
        <dbReference type="Proteomes" id="UP000827872"/>
    </source>
</evidence>
<evidence type="ECO:0000313" key="1">
    <source>
        <dbReference type="EMBL" id="KAH7994309.1"/>
    </source>
</evidence>
<keyword evidence="2" id="KW-1185">Reference proteome</keyword>
<sequence>MERLPLQPAWALLAAFLLASSATGADEAPSKNKPAPPCTLSGTWVNDLGSRMVISAANAAGVFSGSYLTAVSSANQAIAESACRALSTTAAQDAQPTFAFTVRWAFSRLRHRLRGPVLRGPAWRGRPWRTLWLLRQNVPSRARGLEGHPGRQERLHESQVRGAGMRPSPWARASRPIKHPQQ</sequence>
<gene>
    <name evidence="1" type="ORF">K3G42_002035</name>
</gene>
<organism evidence="1 2">
    <name type="scientific">Sphaerodactylus townsendi</name>
    <dbReference type="NCBI Taxonomy" id="933632"/>
    <lineage>
        <taxon>Eukaryota</taxon>
        <taxon>Metazoa</taxon>
        <taxon>Chordata</taxon>
        <taxon>Craniata</taxon>
        <taxon>Vertebrata</taxon>
        <taxon>Euteleostomi</taxon>
        <taxon>Lepidosauria</taxon>
        <taxon>Squamata</taxon>
        <taxon>Bifurcata</taxon>
        <taxon>Gekkota</taxon>
        <taxon>Sphaerodactylidae</taxon>
        <taxon>Sphaerodactylus</taxon>
    </lineage>
</organism>
<reference evidence="1" key="1">
    <citation type="submission" date="2021-08" db="EMBL/GenBank/DDBJ databases">
        <title>The first chromosome-level gecko genome reveals the dynamic sex chromosomes of Neotropical dwarf geckos (Sphaerodactylidae: Sphaerodactylus).</title>
        <authorList>
            <person name="Pinto B.J."/>
            <person name="Keating S.E."/>
            <person name="Gamble T."/>
        </authorList>
    </citation>
    <scope>NUCLEOTIDE SEQUENCE</scope>
    <source>
        <strain evidence="1">TG3544</strain>
    </source>
</reference>
<proteinExistence type="predicted"/>
<dbReference type="Proteomes" id="UP000827872">
    <property type="component" value="Linkage Group LG07"/>
</dbReference>
<comment type="caution">
    <text evidence="1">The sequence shown here is derived from an EMBL/GenBank/DDBJ whole genome shotgun (WGS) entry which is preliminary data.</text>
</comment>